<protein>
    <submittedName>
        <fullName evidence="2">Uncharacterized protein</fullName>
    </submittedName>
</protein>
<feature type="region of interest" description="Disordered" evidence="1">
    <location>
        <begin position="107"/>
        <end position="135"/>
    </location>
</feature>
<feature type="compositionally biased region" description="Basic and acidic residues" evidence="1">
    <location>
        <begin position="121"/>
        <end position="135"/>
    </location>
</feature>
<sequence>MPRIISRCDDNEQFAEFSFIKGFFNSLTPKKLYSVLTVPRHMEIFCADKARVSEDEKLKVKMQKRLDYIEILRREMDNLESDVLVHQRRGIRTDIYKHLKDIKHKKPVKKKLGTPLNDGTRQVDSRKEFRPSKQKSFDTNRVNFDDVDEATRKAKTTKLKLRAIIEEYYRSKGQQRENGGLEMMAKKSLRAQQSMEAIMKKEHIKQIIEEIFSMDLFQLCNLDKISRKACLKIISQSKNYITLTSQVFILTRSKILAHTNTIAYVKCLCQIRRTMAFSTWQ</sequence>
<reference evidence="2" key="1">
    <citation type="submission" date="2020-05" db="UniProtKB">
        <authorList>
            <consortium name="EnsemblMetazoa"/>
        </authorList>
    </citation>
    <scope>IDENTIFICATION</scope>
    <source>
        <strain evidence="2">Yale</strain>
    </source>
</reference>
<proteinExistence type="predicted"/>
<accession>A0A1B0GAV8</accession>
<name>A0A1B0GAV8_GLOMM</name>
<dbReference type="Proteomes" id="UP000092444">
    <property type="component" value="Unassembled WGS sequence"/>
</dbReference>
<organism evidence="2 3">
    <name type="scientific">Glossina morsitans morsitans</name>
    <name type="common">Savannah tsetse fly</name>
    <dbReference type="NCBI Taxonomy" id="37546"/>
    <lineage>
        <taxon>Eukaryota</taxon>
        <taxon>Metazoa</taxon>
        <taxon>Ecdysozoa</taxon>
        <taxon>Arthropoda</taxon>
        <taxon>Hexapoda</taxon>
        <taxon>Insecta</taxon>
        <taxon>Pterygota</taxon>
        <taxon>Neoptera</taxon>
        <taxon>Endopterygota</taxon>
        <taxon>Diptera</taxon>
        <taxon>Brachycera</taxon>
        <taxon>Muscomorpha</taxon>
        <taxon>Hippoboscoidea</taxon>
        <taxon>Glossinidae</taxon>
        <taxon>Glossina</taxon>
    </lineage>
</organism>
<evidence type="ECO:0000256" key="1">
    <source>
        <dbReference type="SAM" id="MobiDB-lite"/>
    </source>
</evidence>
<dbReference type="EnsemblMetazoa" id="GMOY010442-RA">
    <property type="protein sequence ID" value="GMOY010442-PA"/>
    <property type="gene ID" value="GMOY010442"/>
</dbReference>
<dbReference type="EMBL" id="CCAG010010902">
    <property type="status" value="NOT_ANNOTATED_CDS"/>
    <property type="molecule type" value="Genomic_DNA"/>
</dbReference>
<evidence type="ECO:0000313" key="3">
    <source>
        <dbReference type="Proteomes" id="UP000092444"/>
    </source>
</evidence>
<dbReference type="AlphaFoldDB" id="A0A1B0GAV8"/>
<dbReference type="STRING" id="37546.A0A1B0GAV8"/>
<dbReference type="VEuPathDB" id="VectorBase:GMOY010442"/>
<keyword evidence="3" id="KW-1185">Reference proteome</keyword>
<evidence type="ECO:0000313" key="2">
    <source>
        <dbReference type="EnsemblMetazoa" id="GMOY010442-PA"/>
    </source>
</evidence>